<dbReference type="SUPFAM" id="SSF75304">
    <property type="entry name" value="Amidase signature (AS) enzymes"/>
    <property type="match status" value="1"/>
</dbReference>
<keyword evidence="3" id="KW-1185">Reference proteome</keyword>
<dbReference type="InterPro" id="IPR036928">
    <property type="entry name" value="AS_sf"/>
</dbReference>
<dbReference type="Pfam" id="PF01425">
    <property type="entry name" value="Amidase"/>
    <property type="match status" value="1"/>
</dbReference>
<feature type="domain" description="Amidase" evidence="1">
    <location>
        <begin position="44"/>
        <end position="441"/>
    </location>
</feature>
<protein>
    <submittedName>
        <fullName evidence="2">Amidase</fullName>
    </submittedName>
</protein>
<dbReference type="EMBL" id="CP080096">
    <property type="protein sequence ID" value="QYD71580.1"/>
    <property type="molecule type" value="Genomic_DNA"/>
</dbReference>
<reference evidence="2 3" key="1">
    <citation type="submission" date="2021-07" db="EMBL/GenBank/DDBJ databases">
        <title>Paraburkholderia edwinii protects Aspergillus sp. from phenazines by acting as a toxin sponge.</title>
        <authorList>
            <person name="Dahlstrom K.M."/>
            <person name="Newman D.K."/>
        </authorList>
    </citation>
    <scope>NUCLEOTIDE SEQUENCE [LARGE SCALE GENOMIC DNA]</scope>
    <source>
        <strain evidence="2 3">Pe01</strain>
    </source>
</reference>
<evidence type="ECO:0000313" key="2">
    <source>
        <dbReference type="EMBL" id="QYD71580.1"/>
    </source>
</evidence>
<evidence type="ECO:0000259" key="1">
    <source>
        <dbReference type="Pfam" id="PF01425"/>
    </source>
</evidence>
<proteinExistence type="predicted"/>
<dbReference type="RefSeq" id="WP_219801008.1">
    <property type="nucleotide sequence ID" value="NZ_CP080096.1"/>
</dbReference>
<dbReference type="PANTHER" id="PTHR11895">
    <property type="entry name" value="TRANSAMIDASE"/>
    <property type="match status" value="1"/>
</dbReference>
<dbReference type="InterPro" id="IPR023631">
    <property type="entry name" value="Amidase_dom"/>
</dbReference>
<dbReference type="PANTHER" id="PTHR11895:SF176">
    <property type="entry name" value="AMIDASE AMID-RELATED"/>
    <property type="match status" value="1"/>
</dbReference>
<sequence>MNGTSVKSSTALAIARAFAQGLADPVAVTAAALDHARGMRATFISVVAADRALRRAEESAERWRRKVPLSVLDGVPIAWKDLFDIAGLTTTAGSATRAANVPALADAALVARAERAGMITVGKTNLSEFAYSGLGLNPHFGTPTNSRIDHGLRVPGGSSSGAAISVAAGVVPISVGTDTAGSIRIPSAFNGLTGYRASIGRYSRAGMVSLSRTLDTIGPIANTVSDCAAFDAVVQGVPFRKANRTPRDHRFVIDLSLIERYAVSELVASNFLAFIERLRESDARVEEHTFTALADIHRIIADQGWIGALEAFETHRALLDSDAASTLDPYVRARLERARHVPSSRRSELLALRNELQAVFVRELKDATLIVPTVSHTAPLLAPLEADPDLFAAVNMKTLAMTMPASFLDAPVVAMPSGLDGDSLPTGVQLIRSSNDDDVLLSVAQRVEQHMQTSRTEERNDA</sequence>
<gene>
    <name evidence="2" type="ORF">KZJ38_31735</name>
</gene>
<dbReference type="Gene3D" id="3.90.1300.10">
    <property type="entry name" value="Amidase signature (AS) domain"/>
    <property type="match status" value="1"/>
</dbReference>
<organism evidence="2 3">
    <name type="scientific">Paraburkholderia edwinii</name>
    <dbReference type="NCBI Taxonomy" id="2861782"/>
    <lineage>
        <taxon>Bacteria</taxon>
        <taxon>Pseudomonadati</taxon>
        <taxon>Pseudomonadota</taxon>
        <taxon>Betaproteobacteria</taxon>
        <taxon>Burkholderiales</taxon>
        <taxon>Burkholderiaceae</taxon>
        <taxon>Paraburkholderia</taxon>
    </lineage>
</organism>
<evidence type="ECO:0000313" key="3">
    <source>
        <dbReference type="Proteomes" id="UP000826462"/>
    </source>
</evidence>
<dbReference type="InterPro" id="IPR000120">
    <property type="entry name" value="Amidase"/>
</dbReference>
<accession>A0ABX8URH6</accession>
<name>A0ABX8URH6_9BURK</name>
<dbReference type="Proteomes" id="UP000826462">
    <property type="component" value="Chromosome 2"/>
</dbReference>